<dbReference type="AlphaFoldDB" id="A0AAV4F8E9"/>
<protein>
    <submittedName>
        <fullName evidence="1">Transposase</fullName>
    </submittedName>
</protein>
<dbReference type="PANTHER" id="PTHR46060">
    <property type="entry name" value="MARINER MOS1 TRANSPOSASE-LIKE PROTEIN"/>
    <property type="match status" value="1"/>
</dbReference>
<organism evidence="1 2">
    <name type="scientific">Elysia marginata</name>
    <dbReference type="NCBI Taxonomy" id="1093978"/>
    <lineage>
        <taxon>Eukaryota</taxon>
        <taxon>Metazoa</taxon>
        <taxon>Spiralia</taxon>
        <taxon>Lophotrochozoa</taxon>
        <taxon>Mollusca</taxon>
        <taxon>Gastropoda</taxon>
        <taxon>Heterobranchia</taxon>
        <taxon>Euthyneura</taxon>
        <taxon>Panpulmonata</taxon>
        <taxon>Sacoglossa</taxon>
        <taxon>Placobranchoidea</taxon>
        <taxon>Plakobranchidae</taxon>
        <taxon>Elysia</taxon>
    </lineage>
</organism>
<name>A0AAV4F8E9_9GAST</name>
<keyword evidence="2" id="KW-1185">Reference proteome</keyword>
<accession>A0AAV4F8E9</accession>
<dbReference type="InterPro" id="IPR052709">
    <property type="entry name" value="Transposase-MT_Hybrid"/>
</dbReference>
<dbReference type="PANTHER" id="PTHR46060:SF1">
    <property type="entry name" value="MARINER MOS1 TRANSPOSASE-LIKE PROTEIN"/>
    <property type="match status" value="1"/>
</dbReference>
<dbReference type="EMBL" id="BMAT01011267">
    <property type="protein sequence ID" value="GFR69482.1"/>
    <property type="molecule type" value="Genomic_DNA"/>
</dbReference>
<comment type="caution">
    <text evidence="1">The sequence shown here is derived from an EMBL/GenBank/DDBJ whole genome shotgun (WGS) entry which is preliminary data.</text>
</comment>
<gene>
    <name evidence="1" type="ORF">ElyMa_005632600</name>
</gene>
<sequence>MCTAISVGEKMASARNDHLMKQRSVIEFLTAEGCSAVVSHKRMKAVYRDACLTKGKVQKWARFYRGEDAKEIKVRDRKRSGRPVSATDTMHQQKVDEMIVANRRVKQKDIANALDISKERVHHTITVHLDKGKSRQDGYRDSSLWK</sequence>
<evidence type="ECO:0000313" key="2">
    <source>
        <dbReference type="Proteomes" id="UP000762676"/>
    </source>
</evidence>
<reference evidence="1 2" key="1">
    <citation type="journal article" date="2021" name="Elife">
        <title>Chloroplast acquisition without the gene transfer in kleptoplastic sea slugs, Plakobranchus ocellatus.</title>
        <authorList>
            <person name="Maeda T."/>
            <person name="Takahashi S."/>
            <person name="Yoshida T."/>
            <person name="Shimamura S."/>
            <person name="Takaki Y."/>
            <person name="Nagai Y."/>
            <person name="Toyoda A."/>
            <person name="Suzuki Y."/>
            <person name="Arimoto A."/>
            <person name="Ishii H."/>
            <person name="Satoh N."/>
            <person name="Nishiyama T."/>
            <person name="Hasebe M."/>
            <person name="Maruyama T."/>
            <person name="Minagawa J."/>
            <person name="Obokata J."/>
            <person name="Shigenobu S."/>
        </authorList>
    </citation>
    <scope>NUCLEOTIDE SEQUENCE [LARGE SCALE GENOMIC DNA]</scope>
</reference>
<proteinExistence type="predicted"/>
<dbReference type="Proteomes" id="UP000762676">
    <property type="component" value="Unassembled WGS sequence"/>
</dbReference>
<evidence type="ECO:0000313" key="1">
    <source>
        <dbReference type="EMBL" id="GFR69482.1"/>
    </source>
</evidence>